<proteinExistence type="predicted"/>
<dbReference type="AlphaFoldDB" id="A0A2M3ZUN0"/>
<evidence type="ECO:0000256" key="1">
    <source>
        <dbReference type="SAM" id="MobiDB-lite"/>
    </source>
</evidence>
<organism evidence="3">
    <name type="scientific">Anopheles braziliensis</name>
    <dbReference type="NCBI Taxonomy" id="58242"/>
    <lineage>
        <taxon>Eukaryota</taxon>
        <taxon>Metazoa</taxon>
        <taxon>Ecdysozoa</taxon>
        <taxon>Arthropoda</taxon>
        <taxon>Hexapoda</taxon>
        <taxon>Insecta</taxon>
        <taxon>Pterygota</taxon>
        <taxon>Neoptera</taxon>
        <taxon>Endopterygota</taxon>
        <taxon>Diptera</taxon>
        <taxon>Nematocera</taxon>
        <taxon>Culicoidea</taxon>
        <taxon>Culicidae</taxon>
        <taxon>Anophelinae</taxon>
        <taxon>Anopheles</taxon>
    </lineage>
</organism>
<reference evidence="3" key="1">
    <citation type="submission" date="2018-01" db="EMBL/GenBank/DDBJ databases">
        <title>An insight into the sialome of Amazonian anophelines.</title>
        <authorList>
            <person name="Ribeiro J.M."/>
            <person name="Scarpassa V."/>
            <person name="Calvo E."/>
        </authorList>
    </citation>
    <scope>NUCLEOTIDE SEQUENCE</scope>
    <source>
        <tissue evidence="3">Salivary glands</tissue>
    </source>
</reference>
<evidence type="ECO:0000313" key="3">
    <source>
        <dbReference type="EMBL" id="MBW32221.1"/>
    </source>
</evidence>
<feature type="compositionally biased region" description="Polar residues" evidence="1">
    <location>
        <begin position="87"/>
        <end position="96"/>
    </location>
</feature>
<protein>
    <submittedName>
        <fullName evidence="3">Putative secreted peptide</fullName>
    </submittedName>
</protein>
<evidence type="ECO:0000256" key="2">
    <source>
        <dbReference type="SAM" id="SignalP"/>
    </source>
</evidence>
<name>A0A2M3ZUN0_9DIPT</name>
<keyword evidence="2" id="KW-0732">Signal</keyword>
<feature type="chain" id="PRO_5014772756" evidence="2">
    <location>
        <begin position="23"/>
        <end position="96"/>
    </location>
</feature>
<dbReference type="EMBL" id="GGFM01011470">
    <property type="protein sequence ID" value="MBW32221.1"/>
    <property type="molecule type" value="Transcribed_RNA"/>
</dbReference>
<feature type="region of interest" description="Disordered" evidence="1">
    <location>
        <begin position="77"/>
        <end position="96"/>
    </location>
</feature>
<accession>A0A2M3ZUN0</accession>
<sequence>MVEKNCCRIIFVLSRFFSLCLCVCLCLRSTVTVFCSFLACSQALRACSGWPHAGGCCPPALLFHPSRSSTSVCHRRHSMTPARSPPFSLSLTRVSS</sequence>
<feature type="signal peptide" evidence="2">
    <location>
        <begin position="1"/>
        <end position="22"/>
    </location>
</feature>